<name>A0A5J4PX99_9EUKA</name>
<organism evidence="1 2">
    <name type="scientific">Streblomastix strix</name>
    <dbReference type="NCBI Taxonomy" id="222440"/>
    <lineage>
        <taxon>Eukaryota</taxon>
        <taxon>Metamonada</taxon>
        <taxon>Preaxostyla</taxon>
        <taxon>Oxymonadida</taxon>
        <taxon>Streblomastigidae</taxon>
        <taxon>Streblomastix</taxon>
    </lineage>
</organism>
<evidence type="ECO:0000313" key="1">
    <source>
        <dbReference type="EMBL" id="KAA6313329.1"/>
    </source>
</evidence>
<gene>
    <name evidence="1" type="ORF">EZS28_055773</name>
</gene>
<protein>
    <submittedName>
        <fullName evidence="1">Uncharacterized protein</fullName>
    </submittedName>
</protein>
<dbReference type="EMBL" id="SNRW01048361">
    <property type="protein sequence ID" value="KAA6313329.1"/>
    <property type="molecule type" value="Genomic_DNA"/>
</dbReference>
<evidence type="ECO:0000313" key="2">
    <source>
        <dbReference type="Proteomes" id="UP000324800"/>
    </source>
</evidence>
<accession>A0A5J4PX99</accession>
<reference evidence="1 2" key="1">
    <citation type="submission" date="2019-03" db="EMBL/GenBank/DDBJ databases">
        <title>Single cell metagenomics reveals metabolic interactions within the superorganism composed of flagellate Streblomastix strix and complex community of Bacteroidetes bacteria on its surface.</title>
        <authorList>
            <person name="Treitli S.C."/>
            <person name="Kolisko M."/>
            <person name="Husnik F."/>
            <person name="Keeling P."/>
            <person name="Hampl V."/>
        </authorList>
    </citation>
    <scope>NUCLEOTIDE SEQUENCE [LARGE SCALE GENOMIC DNA]</scope>
    <source>
        <strain evidence="1">ST1C</strain>
    </source>
</reference>
<dbReference type="Proteomes" id="UP000324800">
    <property type="component" value="Unassembled WGS sequence"/>
</dbReference>
<proteinExistence type="predicted"/>
<comment type="caution">
    <text evidence="1">The sequence shown here is derived from an EMBL/GenBank/DDBJ whole genome shotgun (WGS) entry which is preliminary data.</text>
</comment>
<feature type="non-terminal residue" evidence="1">
    <location>
        <position position="8"/>
    </location>
</feature>
<sequence>MVQYEVIN</sequence>